<accession>A0ABQ9D6G7</accession>
<dbReference type="EMBL" id="WHWB01034150">
    <property type="protein sequence ID" value="KAJ7413264.1"/>
    <property type="molecule type" value="Genomic_DNA"/>
</dbReference>
<evidence type="ECO:0000313" key="2">
    <source>
        <dbReference type="Proteomes" id="UP001145742"/>
    </source>
</evidence>
<evidence type="ECO:0000313" key="1">
    <source>
        <dbReference type="EMBL" id="KAJ7413264.1"/>
    </source>
</evidence>
<name>A0ABQ9D6G7_9PASS</name>
<gene>
    <name evidence="1" type="ORF">WISP_91847</name>
</gene>
<reference evidence="1" key="1">
    <citation type="submission" date="2019-10" db="EMBL/GenBank/DDBJ databases">
        <authorList>
            <person name="Soares A.E.R."/>
            <person name="Aleixo A."/>
            <person name="Schneider P."/>
            <person name="Miyaki C.Y."/>
            <person name="Schneider M.P."/>
            <person name="Mello C."/>
            <person name="Vasconcelos A.T.R."/>
        </authorList>
    </citation>
    <scope>NUCLEOTIDE SEQUENCE</scope>
    <source>
        <tissue evidence="1">Muscle</tissue>
    </source>
</reference>
<organism evidence="1 2">
    <name type="scientific">Willisornis vidua</name>
    <name type="common">Xingu scale-backed antbird</name>
    <dbReference type="NCBI Taxonomy" id="1566151"/>
    <lineage>
        <taxon>Eukaryota</taxon>
        <taxon>Metazoa</taxon>
        <taxon>Chordata</taxon>
        <taxon>Craniata</taxon>
        <taxon>Vertebrata</taxon>
        <taxon>Euteleostomi</taxon>
        <taxon>Archelosauria</taxon>
        <taxon>Archosauria</taxon>
        <taxon>Dinosauria</taxon>
        <taxon>Saurischia</taxon>
        <taxon>Theropoda</taxon>
        <taxon>Coelurosauria</taxon>
        <taxon>Aves</taxon>
        <taxon>Neognathae</taxon>
        <taxon>Neoaves</taxon>
        <taxon>Telluraves</taxon>
        <taxon>Australaves</taxon>
        <taxon>Passeriformes</taxon>
        <taxon>Thamnophilidae</taxon>
        <taxon>Willisornis</taxon>
    </lineage>
</organism>
<comment type="caution">
    <text evidence="1">The sequence shown here is derived from an EMBL/GenBank/DDBJ whole genome shotgun (WGS) entry which is preliminary data.</text>
</comment>
<dbReference type="Proteomes" id="UP001145742">
    <property type="component" value="Unassembled WGS sequence"/>
</dbReference>
<keyword evidence="2" id="KW-1185">Reference proteome</keyword>
<protein>
    <submittedName>
        <fullName evidence="1">Uncharacterized protein</fullName>
    </submittedName>
</protein>
<proteinExistence type="predicted"/>
<sequence length="142" mass="15827">MVAPSPKKGGEKPVGADDSHSLFESGGLLLLRFWSFSGSDKWFPKSPNPQDFIPSGPGHTAIFQSVNKTHYEKGHELNLQEELPLNESVLQLVYSEIRVSHPLSTLVYPRITEYAELEGTHKNHRALTLAVHRTIPKAHHVA</sequence>